<feature type="coiled-coil region" evidence="1">
    <location>
        <begin position="12"/>
        <end position="39"/>
    </location>
</feature>
<organism evidence="3 4">
    <name type="scientific">Pseudocohnilembus persalinus</name>
    <name type="common">Ciliate</name>
    <dbReference type="NCBI Taxonomy" id="266149"/>
    <lineage>
        <taxon>Eukaryota</taxon>
        <taxon>Sar</taxon>
        <taxon>Alveolata</taxon>
        <taxon>Ciliophora</taxon>
        <taxon>Intramacronucleata</taxon>
        <taxon>Oligohymenophorea</taxon>
        <taxon>Scuticociliatia</taxon>
        <taxon>Philasterida</taxon>
        <taxon>Pseudocohnilembidae</taxon>
        <taxon>Pseudocohnilembus</taxon>
    </lineage>
</organism>
<keyword evidence="4" id="KW-1185">Reference proteome</keyword>
<protein>
    <submittedName>
        <fullName evidence="3">Uncharacterized protein</fullName>
    </submittedName>
</protein>
<evidence type="ECO:0000313" key="3">
    <source>
        <dbReference type="EMBL" id="KRX10231.1"/>
    </source>
</evidence>
<sequence length="847" mass="98833">MLELDHQILLQKQQYELMVSQFKHQQQNLNQEQKQEKNQLLISNSQPQQELKMTPISNGQQGFKKVKSSEQQQQVNTFFKNQDDNQNSIYNQLKLKQNEQAQNNDQKKQQNSDKPTLNGQNISDNGASLPKIIEKNGTVNQENKEQFQNIGQEQSNKNLEKEKLLQKNQDNNEQQQQAKIYAYIKPIVTKEHVQVHKHLRNQIRRSIQMDHGTEEGCKVLKGKRIEFIVHNNKKKYVFIQFAQTNFDAASEGKMINMLYKRLDLKKSRMEEEIQNNNTDNENSVSDEDRQIIFSEDSLNSNQQEQSIHAESVFPNFINENCFIFKKKSTPNGLVLDQVLYSDKIIKYIGYDIQEFQLMAVNDGTPTLLQGRESFYSMMKIVQKQANYYLSSQSGVLQSDNVNMVIKTQKNHLIYAECTIQCSLVEGSFYVKIEIIKTLSTDYQYSDQTSQNNVNEYTAQKLKRFSPHEQEFLRKYIKQTPENELEHNKDKICGFKFVNSSKEKEYVSQLEQFNQSKPKGKKTKANNVKSNQNQKQQKLQDQKDNDEQQKQKENIHGQNNNQHILQLEDPQKETQNPMIPNQPNLTISYNQPSADYTNNLITNNFDISDDSDIELDSGKTKETAKIPQIYNQISMQDQQQQNNKRNQQNSIDNQEQDIEKMQELTKKIKQSNGITESNLVVSNDYELQQLKQIEKIKQQQQQLQINQKLKQQQQNQNGITQNQDVNSNQIQQQQSNILLQQQQQQLQQQQQIQDGQQQQSQKENEITDSVNKGNNLNQVQIENKDDINSDKNNSINNINNNDNDNKNNSNGNQINEQKENNVINQFISKNTGIITLPENIDDEEDEEF</sequence>
<reference evidence="3 4" key="1">
    <citation type="journal article" date="2015" name="Sci. Rep.">
        <title>Genome of the facultative scuticociliatosis pathogen Pseudocohnilembus persalinus provides insight into its virulence through horizontal gene transfer.</title>
        <authorList>
            <person name="Xiong J."/>
            <person name="Wang G."/>
            <person name="Cheng J."/>
            <person name="Tian M."/>
            <person name="Pan X."/>
            <person name="Warren A."/>
            <person name="Jiang C."/>
            <person name="Yuan D."/>
            <person name="Miao W."/>
        </authorList>
    </citation>
    <scope>NUCLEOTIDE SEQUENCE [LARGE SCALE GENOMIC DNA]</scope>
    <source>
        <strain evidence="3">36N120E</strain>
    </source>
</reference>
<feature type="region of interest" description="Disordered" evidence="2">
    <location>
        <begin position="753"/>
        <end position="813"/>
    </location>
</feature>
<evidence type="ECO:0000313" key="4">
    <source>
        <dbReference type="Proteomes" id="UP000054937"/>
    </source>
</evidence>
<gene>
    <name evidence="3" type="ORF">PPERSA_07316</name>
</gene>
<feature type="region of interest" description="Disordered" evidence="2">
    <location>
        <begin position="99"/>
        <end position="128"/>
    </location>
</feature>
<feature type="compositionally biased region" description="Polar residues" evidence="2">
    <location>
        <begin position="115"/>
        <end position="126"/>
    </location>
</feature>
<name>A0A0V0R6W3_PSEPJ</name>
<dbReference type="AlphaFoldDB" id="A0A0V0R6W3"/>
<feature type="region of interest" description="Disordered" evidence="2">
    <location>
        <begin position="509"/>
        <end position="561"/>
    </location>
</feature>
<accession>A0A0V0R6W3</accession>
<comment type="caution">
    <text evidence="3">The sequence shown here is derived from an EMBL/GenBank/DDBJ whole genome shotgun (WGS) entry which is preliminary data.</text>
</comment>
<proteinExistence type="predicted"/>
<dbReference type="EMBL" id="LDAU01000034">
    <property type="protein sequence ID" value="KRX10231.1"/>
    <property type="molecule type" value="Genomic_DNA"/>
</dbReference>
<evidence type="ECO:0000256" key="2">
    <source>
        <dbReference type="SAM" id="MobiDB-lite"/>
    </source>
</evidence>
<evidence type="ECO:0000256" key="1">
    <source>
        <dbReference type="SAM" id="Coils"/>
    </source>
</evidence>
<keyword evidence="1" id="KW-0175">Coiled coil</keyword>
<dbReference type="Proteomes" id="UP000054937">
    <property type="component" value="Unassembled WGS sequence"/>
</dbReference>
<feature type="compositionally biased region" description="Basic and acidic residues" evidence="2">
    <location>
        <begin position="537"/>
        <end position="554"/>
    </location>
</feature>
<feature type="compositionally biased region" description="Low complexity" evidence="2">
    <location>
        <begin position="789"/>
        <end position="809"/>
    </location>
</feature>
<feature type="compositionally biased region" description="Low complexity" evidence="2">
    <location>
        <begin position="525"/>
        <end position="536"/>
    </location>
</feature>
<dbReference type="InParanoid" id="A0A0V0R6W3"/>
<feature type="compositionally biased region" description="Polar residues" evidence="2">
    <location>
        <begin position="766"/>
        <end position="780"/>
    </location>
</feature>